<dbReference type="RefSeq" id="WP_007744500.1">
    <property type="nucleotide sequence ID" value="NZ_CP012747.1"/>
</dbReference>
<evidence type="ECO:0000313" key="3">
    <source>
        <dbReference type="Proteomes" id="UP000019146"/>
    </source>
</evidence>
<name>A0A0P0RD39_9BURK</name>
<sequence length="57" mass="6137">MTLAIYLIGWLIFIGGVSWALVTMHVAQHYVLIVAVILLGIGVVTGATRARGRDRSS</sequence>
<protein>
    <submittedName>
        <fullName evidence="2">Uncharacterized protein</fullName>
    </submittedName>
</protein>
<keyword evidence="1" id="KW-0812">Transmembrane</keyword>
<gene>
    <name evidence="2" type="ORF">K788_0002925</name>
</gene>
<dbReference type="GeneID" id="69975354"/>
<dbReference type="EMBL" id="CP012747">
    <property type="protein sequence ID" value="ALL66410.1"/>
    <property type="molecule type" value="Genomic_DNA"/>
</dbReference>
<accession>A0A0P0RD39</accession>
<proteinExistence type="predicted"/>
<evidence type="ECO:0000313" key="2">
    <source>
        <dbReference type="EMBL" id="ALL66410.1"/>
    </source>
</evidence>
<reference evidence="2 3" key="1">
    <citation type="journal article" date="2014" name="Genome Announc.">
        <title>Draft Genome Sequence of the Haloacid-Degrading Burkholderia caribensis Strain MBA4.</title>
        <authorList>
            <person name="Pan Y."/>
            <person name="Kong K.F."/>
            <person name="Tsang J.S."/>
        </authorList>
    </citation>
    <scope>NUCLEOTIDE SEQUENCE [LARGE SCALE GENOMIC DNA]</scope>
    <source>
        <strain evidence="2 3">MBA4</strain>
    </source>
</reference>
<organism evidence="2 3">
    <name type="scientific">Paraburkholderia caribensis MBA4</name>
    <dbReference type="NCBI Taxonomy" id="1323664"/>
    <lineage>
        <taxon>Bacteria</taxon>
        <taxon>Pseudomonadati</taxon>
        <taxon>Pseudomonadota</taxon>
        <taxon>Betaproteobacteria</taxon>
        <taxon>Burkholderiales</taxon>
        <taxon>Burkholderiaceae</taxon>
        <taxon>Paraburkholderia</taxon>
    </lineage>
</organism>
<keyword evidence="1" id="KW-0472">Membrane</keyword>
<dbReference type="KEGG" id="bcai:K788_0002925"/>
<keyword evidence="1" id="KW-1133">Transmembrane helix</keyword>
<evidence type="ECO:0000256" key="1">
    <source>
        <dbReference type="SAM" id="Phobius"/>
    </source>
</evidence>
<dbReference type="Proteomes" id="UP000019146">
    <property type="component" value="Chromosome 2"/>
</dbReference>
<feature type="transmembrane region" description="Helical" evidence="1">
    <location>
        <begin position="30"/>
        <end position="48"/>
    </location>
</feature>
<dbReference type="AlphaFoldDB" id="A0A0P0RD39"/>